<name>A0A1F5HKI5_9BACT</name>
<feature type="transmembrane region" description="Helical" evidence="1">
    <location>
        <begin position="364"/>
        <end position="385"/>
    </location>
</feature>
<feature type="transmembrane region" description="Helical" evidence="1">
    <location>
        <begin position="147"/>
        <end position="167"/>
    </location>
</feature>
<evidence type="ECO:0000313" key="3">
    <source>
        <dbReference type="Proteomes" id="UP000176780"/>
    </source>
</evidence>
<dbReference type="EMBL" id="MFBQ01000025">
    <property type="protein sequence ID" value="OGE04628.1"/>
    <property type="molecule type" value="Genomic_DNA"/>
</dbReference>
<dbReference type="STRING" id="1797727.A3B51_00340"/>
<keyword evidence="1" id="KW-1133">Transmembrane helix</keyword>
<dbReference type="AlphaFoldDB" id="A0A1F5HKI5"/>
<comment type="caution">
    <text evidence="2">The sequence shown here is derived from an EMBL/GenBank/DDBJ whole genome shotgun (WGS) entry which is preliminary data.</text>
</comment>
<feature type="transmembrane region" description="Helical" evidence="1">
    <location>
        <begin position="214"/>
        <end position="233"/>
    </location>
</feature>
<accession>A0A1F5HKI5</accession>
<sequence length="456" mass="52173">MNRLSISYKILILLLTFIPIIYLIYMVARYTVDILSFDEWYLVPFFEKMFNHSLTIKDLWNQFNEHRLVFPIATTLLMGRLTGWNLQYETALGVLFGLGIFISLIYLLKGENKYFKKYSIYLIFPTISFLVFSFNQFENWLWGIQKLIFMNLLSVTLGIILLTRFSITWRSVLLAAIFGIVATYSFASGLLYWPIALALFYLHPKIAKGLKIKWVTLWITISLLALLSYFIGYSKPPYDPPIPMTLALKHPVEYTKYALMLLGSPLEIIHRDRAVIIATLGLITYFYLVYRLFKAKLANTTLVLSQLALSSYAIANCLVTAAGRIGLGLPSRPASRYVTIPEVFWTATVVLLFLNINMSAKNKIVTIFTTCAIALITVLSINSSIQGTKVALNRYTFLSDVRSGLLQSNSLDNQLRLWGYIYPRANANGLKQVTNITQLNKDLYTLVKHRLSIFRN</sequence>
<gene>
    <name evidence="2" type="ORF">A3B51_00340</name>
</gene>
<dbReference type="Proteomes" id="UP000176780">
    <property type="component" value="Unassembled WGS sequence"/>
</dbReference>
<organism evidence="2 3">
    <name type="scientific">Candidatus Curtissbacteria bacterium RIFCSPLOWO2_01_FULL_41_18</name>
    <dbReference type="NCBI Taxonomy" id="1797727"/>
    <lineage>
        <taxon>Bacteria</taxon>
        <taxon>Candidatus Curtissiibacteriota</taxon>
    </lineage>
</organism>
<feature type="transmembrane region" description="Helical" evidence="1">
    <location>
        <begin position="274"/>
        <end position="290"/>
    </location>
</feature>
<reference evidence="2 3" key="1">
    <citation type="journal article" date="2016" name="Nat. Commun.">
        <title>Thousands of microbial genomes shed light on interconnected biogeochemical processes in an aquifer system.</title>
        <authorList>
            <person name="Anantharaman K."/>
            <person name="Brown C.T."/>
            <person name="Hug L.A."/>
            <person name="Sharon I."/>
            <person name="Castelle C.J."/>
            <person name="Probst A.J."/>
            <person name="Thomas B.C."/>
            <person name="Singh A."/>
            <person name="Wilkins M.J."/>
            <person name="Karaoz U."/>
            <person name="Brodie E.L."/>
            <person name="Williams K.H."/>
            <person name="Hubbard S.S."/>
            <person name="Banfield J.F."/>
        </authorList>
    </citation>
    <scope>NUCLEOTIDE SEQUENCE [LARGE SCALE GENOMIC DNA]</scope>
</reference>
<keyword evidence="1" id="KW-0472">Membrane</keyword>
<feature type="transmembrane region" description="Helical" evidence="1">
    <location>
        <begin position="6"/>
        <end position="28"/>
    </location>
</feature>
<feature type="transmembrane region" description="Helical" evidence="1">
    <location>
        <begin position="173"/>
        <end position="202"/>
    </location>
</feature>
<feature type="transmembrane region" description="Helical" evidence="1">
    <location>
        <begin position="86"/>
        <end position="106"/>
    </location>
</feature>
<evidence type="ECO:0000313" key="2">
    <source>
        <dbReference type="EMBL" id="OGE04628.1"/>
    </source>
</evidence>
<keyword evidence="1" id="KW-0812">Transmembrane</keyword>
<feature type="transmembrane region" description="Helical" evidence="1">
    <location>
        <begin position="302"/>
        <end position="325"/>
    </location>
</feature>
<protein>
    <recommendedName>
        <fullName evidence="4">Glycosyltransferase RgtA/B/C/D-like domain-containing protein</fullName>
    </recommendedName>
</protein>
<feature type="transmembrane region" description="Helical" evidence="1">
    <location>
        <begin position="337"/>
        <end position="357"/>
    </location>
</feature>
<evidence type="ECO:0008006" key="4">
    <source>
        <dbReference type="Google" id="ProtNLM"/>
    </source>
</evidence>
<feature type="transmembrane region" description="Helical" evidence="1">
    <location>
        <begin position="118"/>
        <end position="135"/>
    </location>
</feature>
<evidence type="ECO:0000256" key="1">
    <source>
        <dbReference type="SAM" id="Phobius"/>
    </source>
</evidence>
<proteinExistence type="predicted"/>